<feature type="region of interest" description="Disordered" evidence="14">
    <location>
        <begin position="272"/>
        <end position="380"/>
    </location>
</feature>
<keyword evidence="6 15" id="KW-0472">Membrane</keyword>
<dbReference type="PANTHER" id="PTHR16631">
    <property type="entry name" value="GLUCAN 1,3-BETA-GLUCOSIDASE"/>
    <property type="match status" value="1"/>
</dbReference>
<sequence>MKSALYLLAAFAAYSAQVNADGVCYDPDHVGIGSKNANTVRNDLQTIKNAGYSHVRTYISVFGNTDMASIIAQSGLRSALGVPYPAGDTDKQAAAAIRAAQSGSVDYIFVGNENLGNSVPSDMIDLINSIKSQVPGNVKVGTVQTTGTLAGSKGSGWSSLLSACDAIGVNIHPIFTSGTGSSVQKAIKETGAQWDNVKKAIGDKLLLTETGWPTGGQVAGNSGSTDFAASYYQAYKSWSGFLPDSKKFYFQMFDVDSRENAIERSYGIMSSSGSSKYSAGGNPAPTTPPPTTPAPTTPAPTTLPPTTAPPTSIPPTNSTVGHGSSSHDGVIGAGSGSLGDEAGIIKKKKKSTGSSESEVVESAELESGVIESPDYVAPTSDATYTDGANAVGGKKDDVQEVNNQSSASTGSVAGIVVASIFGVAAVLGAFGFIYKARQKANELEEAERKSMDSLSITPHGGCAL</sequence>
<keyword evidence="10" id="KW-0624">Polysaccharide degradation</keyword>
<evidence type="ECO:0000256" key="6">
    <source>
        <dbReference type="ARBA" id="ARBA00023136"/>
    </source>
</evidence>
<dbReference type="EC" id="3.2.1.39" evidence="3"/>
<dbReference type="Gene3D" id="3.20.20.80">
    <property type="entry name" value="Glycosidases"/>
    <property type="match status" value="1"/>
</dbReference>
<evidence type="ECO:0000256" key="13">
    <source>
        <dbReference type="ARBA" id="ARBA00043078"/>
    </source>
</evidence>
<protein>
    <recommendedName>
        <fullName evidence="3">glucan endo-1,3-beta-D-glucosidase</fullName>
        <ecNumber evidence="3">3.2.1.39</ecNumber>
    </recommendedName>
    <alternativeName>
        <fullName evidence="13">Endo-1,3-beta-glucanase btgC</fullName>
    </alternativeName>
    <alternativeName>
        <fullName evidence="12">Laminarinase btgC</fullName>
    </alternativeName>
</protein>
<gene>
    <name evidence="17" type="ORF">Poli38472_008328</name>
</gene>
<reference evidence="17" key="1">
    <citation type="submission" date="2019-03" db="EMBL/GenBank/DDBJ databases">
        <title>Long read genome sequence of the mycoparasitic Pythium oligandrum ATCC 38472 isolated from sugarbeet rhizosphere.</title>
        <authorList>
            <person name="Gaulin E."/>
        </authorList>
    </citation>
    <scope>NUCLEOTIDE SEQUENCE</scope>
    <source>
        <strain evidence="17">ATCC 38472_TT</strain>
    </source>
</reference>
<comment type="catalytic activity">
    <reaction evidence="1">
        <text>Hydrolysis of (1-&gt;3)-beta-D-glucosidic linkages in (1-&gt;3)-beta-D-glucans.</text>
        <dbReference type="EC" id="3.2.1.39"/>
    </reaction>
</comment>
<keyword evidence="15" id="KW-1133">Transmembrane helix</keyword>
<evidence type="ECO:0000256" key="14">
    <source>
        <dbReference type="SAM" id="MobiDB-lite"/>
    </source>
</evidence>
<evidence type="ECO:0000313" key="18">
    <source>
        <dbReference type="Proteomes" id="UP000794436"/>
    </source>
</evidence>
<evidence type="ECO:0000256" key="2">
    <source>
        <dbReference type="ARBA" id="ARBA00004236"/>
    </source>
</evidence>
<organism evidence="17 18">
    <name type="scientific">Pythium oligandrum</name>
    <name type="common">Mycoparasitic fungus</name>
    <dbReference type="NCBI Taxonomy" id="41045"/>
    <lineage>
        <taxon>Eukaryota</taxon>
        <taxon>Sar</taxon>
        <taxon>Stramenopiles</taxon>
        <taxon>Oomycota</taxon>
        <taxon>Peronosporomycetes</taxon>
        <taxon>Pythiales</taxon>
        <taxon>Pythiaceae</taxon>
        <taxon>Pythium</taxon>
    </lineage>
</organism>
<feature type="compositionally biased region" description="Polar residues" evidence="14">
    <location>
        <begin position="317"/>
        <end position="327"/>
    </location>
</feature>
<comment type="caution">
    <text evidence="17">The sequence shown here is derived from an EMBL/GenBank/DDBJ whole genome shotgun (WGS) entry which is preliminary data.</text>
</comment>
<proteinExistence type="predicted"/>
<evidence type="ECO:0000256" key="16">
    <source>
        <dbReference type="SAM" id="SignalP"/>
    </source>
</evidence>
<evidence type="ECO:0000256" key="10">
    <source>
        <dbReference type="ARBA" id="ARBA00023326"/>
    </source>
</evidence>
<dbReference type="GO" id="GO:0071555">
    <property type="term" value="P:cell wall organization"/>
    <property type="evidence" value="ECO:0007669"/>
    <property type="project" value="UniProtKB-KW"/>
</dbReference>
<feature type="compositionally biased region" description="Low complexity" evidence="14">
    <location>
        <begin position="272"/>
        <end position="284"/>
    </location>
</feature>
<evidence type="ECO:0000256" key="7">
    <source>
        <dbReference type="ARBA" id="ARBA00023180"/>
    </source>
</evidence>
<dbReference type="EMBL" id="SPLM01000037">
    <property type="protein sequence ID" value="TMW65686.1"/>
    <property type="molecule type" value="Genomic_DNA"/>
</dbReference>
<dbReference type="InterPro" id="IPR017853">
    <property type="entry name" value="GH"/>
</dbReference>
<evidence type="ECO:0000256" key="12">
    <source>
        <dbReference type="ARBA" id="ARBA00042373"/>
    </source>
</evidence>
<dbReference type="OrthoDB" id="77201at2759"/>
<dbReference type="GO" id="GO:0005886">
    <property type="term" value="C:plasma membrane"/>
    <property type="evidence" value="ECO:0007669"/>
    <property type="project" value="UniProtKB-SubCell"/>
</dbReference>
<evidence type="ECO:0000256" key="1">
    <source>
        <dbReference type="ARBA" id="ARBA00000382"/>
    </source>
</evidence>
<keyword evidence="18" id="KW-1185">Reference proteome</keyword>
<feature type="signal peptide" evidence="16">
    <location>
        <begin position="1"/>
        <end position="20"/>
    </location>
</feature>
<evidence type="ECO:0000256" key="8">
    <source>
        <dbReference type="ARBA" id="ARBA00023277"/>
    </source>
</evidence>
<evidence type="ECO:0000256" key="9">
    <source>
        <dbReference type="ARBA" id="ARBA00023316"/>
    </source>
</evidence>
<evidence type="ECO:0000256" key="5">
    <source>
        <dbReference type="ARBA" id="ARBA00022801"/>
    </source>
</evidence>
<evidence type="ECO:0000256" key="4">
    <source>
        <dbReference type="ARBA" id="ARBA00022475"/>
    </source>
</evidence>
<evidence type="ECO:0000256" key="15">
    <source>
        <dbReference type="SAM" id="Phobius"/>
    </source>
</evidence>
<keyword evidence="7" id="KW-0325">Glycoprotein</keyword>
<feature type="transmembrane region" description="Helical" evidence="15">
    <location>
        <begin position="412"/>
        <end position="434"/>
    </location>
</feature>
<dbReference type="PANTHER" id="PTHR16631:SF17">
    <property type="entry name" value="GLUCAN ENDO-1,3-BETA-GLUCOSIDASE BTGC"/>
    <property type="match status" value="1"/>
</dbReference>
<feature type="chain" id="PRO_5035453994" description="glucan endo-1,3-beta-D-glucosidase" evidence="16">
    <location>
        <begin position="21"/>
        <end position="464"/>
    </location>
</feature>
<keyword evidence="8" id="KW-0119">Carbohydrate metabolism</keyword>
<keyword evidence="15" id="KW-0812">Transmembrane</keyword>
<evidence type="ECO:0000256" key="11">
    <source>
        <dbReference type="ARBA" id="ARBA00037649"/>
    </source>
</evidence>
<keyword evidence="16" id="KW-0732">Signal</keyword>
<keyword evidence="9" id="KW-0961">Cell wall biogenesis/degradation</keyword>
<dbReference type="Proteomes" id="UP000794436">
    <property type="component" value="Unassembled WGS sequence"/>
</dbReference>
<dbReference type="InterPro" id="IPR050732">
    <property type="entry name" value="Beta-glucan_modifiers"/>
</dbReference>
<name>A0A8K1FK59_PYTOL</name>
<accession>A0A8K1FK59</accession>
<dbReference type="SUPFAM" id="SSF51445">
    <property type="entry name" value="(Trans)glycosidases"/>
    <property type="match status" value="1"/>
</dbReference>
<dbReference type="AlphaFoldDB" id="A0A8K1FK59"/>
<keyword evidence="5" id="KW-0378">Hydrolase</keyword>
<keyword evidence="4" id="KW-1003">Cell membrane</keyword>
<dbReference type="GO" id="GO:0000272">
    <property type="term" value="P:polysaccharide catabolic process"/>
    <property type="evidence" value="ECO:0007669"/>
    <property type="project" value="UniProtKB-KW"/>
</dbReference>
<evidence type="ECO:0000313" key="17">
    <source>
        <dbReference type="EMBL" id="TMW65686.1"/>
    </source>
</evidence>
<dbReference type="GO" id="GO:0042973">
    <property type="term" value="F:glucan endo-1,3-beta-D-glucosidase activity"/>
    <property type="evidence" value="ECO:0007669"/>
    <property type="project" value="UniProtKB-EC"/>
</dbReference>
<evidence type="ECO:0000256" key="3">
    <source>
        <dbReference type="ARBA" id="ARBA00012780"/>
    </source>
</evidence>
<comment type="function">
    <text evidence="11">Glucanases play a role in cell expansion during growth, in cell-cell fusion during mating, and in spore release during sporulation. This enzyme may be involved in beta-glucan degradation. Active on laminarin and lichenan.</text>
</comment>
<comment type="subcellular location">
    <subcellularLocation>
        <location evidence="2">Cell membrane</location>
    </subcellularLocation>
</comment>
<feature type="compositionally biased region" description="Pro residues" evidence="14">
    <location>
        <begin position="285"/>
        <end position="313"/>
    </location>
</feature>